<keyword evidence="2" id="KW-0813">Transport</keyword>
<accession>A0ABD3NX38</accession>
<protein>
    <recommendedName>
        <fullName evidence="10">ABC transporter domain-containing protein</fullName>
    </recommendedName>
</protein>
<evidence type="ECO:0000256" key="7">
    <source>
        <dbReference type="ARBA" id="ARBA00023136"/>
    </source>
</evidence>
<evidence type="ECO:0000313" key="11">
    <source>
        <dbReference type="EMBL" id="KAL3780282.1"/>
    </source>
</evidence>
<comment type="caution">
    <text evidence="11">The sequence shown here is derived from an EMBL/GenBank/DDBJ whole genome shotgun (WGS) entry which is preliminary data.</text>
</comment>
<keyword evidence="12" id="KW-1185">Reference proteome</keyword>
<gene>
    <name evidence="11" type="ORF">ACHAWO_007059</name>
</gene>
<dbReference type="Proteomes" id="UP001530400">
    <property type="component" value="Unassembled WGS sequence"/>
</dbReference>
<dbReference type="Gene3D" id="3.40.50.300">
    <property type="entry name" value="P-loop containing nucleotide triphosphate hydrolases"/>
    <property type="match status" value="1"/>
</dbReference>
<dbReference type="InterPro" id="IPR013525">
    <property type="entry name" value="ABC2_TM"/>
</dbReference>
<dbReference type="InterPro" id="IPR003593">
    <property type="entry name" value="AAA+_ATPase"/>
</dbReference>
<dbReference type="Pfam" id="PF19055">
    <property type="entry name" value="ABC2_membrane_7"/>
    <property type="match status" value="1"/>
</dbReference>
<feature type="transmembrane region" description="Helical" evidence="9">
    <location>
        <begin position="629"/>
        <end position="651"/>
    </location>
</feature>
<dbReference type="GO" id="GO:0005524">
    <property type="term" value="F:ATP binding"/>
    <property type="evidence" value="ECO:0007669"/>
    <property type="project" value="UniProtKB-KW"/>
</dbReference>
<keyword evidence="5" id="KW-0067">ATP-binding</keyword>
<dbReference type="EMBL" id="JALLPJ020000899">
    <property type="protein sequence ID" value="KAL3780282.1"/>
    <property type="molecule type" value="Genomic_DNA"/>
</dbReference>
<dbReference type="PANTHER" id="PTHR48041:SF91">
    <property type="entry name" value="ABC TRANSPORTER G FAMILY MEMBER 28"/>
    <property type="match status" value="1"/>
</dbReference>
<feature type="transmembrane region" description="Helical" evidence="9">
    <location>
        <begin position="537"/>
        <end position="557"/>
    </location>
</feature>
<keyword evidence="4" id="KW-0547">Nucleotide-binding</keyword>
<dbReference type="InterPro" id="IPR003439">
    <property type="entry name" value="ABC_transporter-like_ATP-bd"/>
</dbReference>
<comment type="subcellular location">
    <subcellularLocation>
        <location evidence="1">Membrane</location>
        <topology evidence="1">Multi-pass membrane protein</topology>
    </subcellularLocation>
</comment>
<dbReference type="PROSITE" id="PS00211">
    <property type="entry name" value="ABC_TRANSPORTER_1"/>
    <property type="match status" value="1"/>
</dbReference>
<evidence type="ECO:0000313" key="12">
    <source>
        <dbReference type="Proteomes" id="UP001530400"/>
    </source>
</evidence>
<evidence type="ECO:0000256" key="8">
    <source>
        <dbReference type="SAM" id="MobiDB-lite"/>
    </source>
</evidence>
<feature type="transmembrane region" description="Helical" evidence="9">
    <location>
        <begin position="472"/>
        <end position="497"/>
    </location>
</feature>
<dbReference type="SUPFAM" id="SSF52540">
    <property type="entry name" value="P-loop containing nucleoside triphosphate hydrolases"/>
    <property type="match status" value="1"/>
</dbReference>
<dbReference type="PANTHER" id="PTHR48041">
    <property type="entry name" value="ABC TRANSPORTER G FAMILY MEMBER 28"/>
    <property type="match status" value="1"/>
</dbReference>
<evidence type="ECO:0000256" key="5">
    <source>
        <dbReference type="ARBA" id="ARBA00022840"/>
    </source>
</evidence>
<feature type="transmembrane region" description="Helical" evidence="9">
    <location>
        <begin position="429"/>
        <end position="451"/>
    </location>
</feature>
<evidence type="ECO:0000259" key="10">
    <source>
        <dbReference type="PROSITE" id="PS50893"/>
    </source>
</evidence>
<feature type="transmembrane region" description="Helical" evidence="9">
    <location>
        <begin position="509"/>
        <end position="530"/>
    </location>
</feature>
<name>A0ABD3NX38_9STRA</name>
<dbReference type="PROSITE" id="PS50893">
    <property type="entry name" value="ABC_TRANSPORTER_2"/>
    <property type="match status" value="1"/>
</dbReference>
<dbReference type="AlphaFoldDB" id="A0ABD3NX38"/>
<feature type="transmembrane region" description="Helical" evidence="9">
    <location>
        <begin position="398"/>
        <end position="417"/>
    </location>
</feature>
<organism evidence="11 12">
    <name type="scientific">Cyclotella atomus</name>
    <dbReference type="NCBI Taxonomy" id="382360"/>
    <lineage>
        <taxon>Eukaryota</taxon>
        <taxon>Sar</taxon>
        <taxon>Stramenopiles</taxon>
        <taxon>Ochrophyta</taxon>
        <taxon>Bacillariophyta</taxon>
        <taxon>Coscinodiscophyceae</taxon>
        <taxon>Thalassiosirophycidae</taxon>
        <taxon>Stephanodiscales</taxon>
        <taxon>Stephanodiscaceae</taxon>
        <taxon>Cyclotella</taxon>
    </lineage>
</organism>
<dbReference type="GO" id="GO:0016020">
    <property type="term" value="C:membrane"/>
    <property type="evidence" value="ECO:0007669"/>
    <property type="project" value="UniProtKB-SubCell"/>
</dbReference>
<reference evidence="11 12" key="1">
    <citation type="submission" date="2024-10" db="EMBL/GenBank/DDBJ databases">
        <title>Updated reference genomes for cyclostephanoid diatoms.</title>
        <authorList>
            <person name="Roberts W.R."/>
            <person name="Alverson A.J."/>
        </authorList>
    </citation>
    <scope>NUCLEOTIDE SEQUENCE [LARGE SCALE GENOMIC DNA]</scope>
    <source>
        <strain evidence="11 12">AJA010-31</strain>
    </source>
</reference>
<evidence type="ECO:0000256" key="6">
    <source>
        <dbReference type="ARBA" id="ARBA00022989"/>
    </source>
</evidence>
<evidence type="ECO:0000256" key="1">
    <source>
        <dbReference type="ARBA" id="ARBA00004141"/>
    </source>
</evidence>
<keyword evidence="6 9" id="KW-1133">Transmembrane helix</keyword>
<dbReference type="SMART" id="SM00382">
    <property type="entry name" value="AAA"/>
    <property type="match status" value="1"/>
</dbReference>
<keyword evidence="3 9" id="KW-0812">Transmembrane</keyword>
<keyword evidence="7 9" id="KW-0472">Membrane</keyword>
<evidence type="ECO:0000256" key="2">
    <source>
        <dbReference type="ARBA" id="ARBA00022448"/>
    </source>
</evidence>
<feature type="region of interest" description="Disordered" evidence="8">
    <location>
        <begin position="17"/>
        <end position="42"/>
    </location>
</feature>
<dbReference type="InterPro" id="IPR027417">
    <property type="entry name" value="P-loop_NTPase"/>
</dbReference>
<evidence type="ECO:0000256" key="9">
    <source>
        <dbReference type="SAM" id="Phobius"/>
    </source>
</evidence>
<proteinExistence type="predicted"/>
<evidence type="ECO:0000256" key="3">
    <source>
        <dbReference type="ARBA" id="ARBA00022692"/>
    </source>
</evidence>
<dbReference type="Pfam" id="PF01061">
    <property type="entry name" value="ABC2_membrane"/>
    <property type="match status" value="1"/>
</dbReference>
<dbReference type="InterPro" id="IPR043926">
    <property type="entry name" value="ABCG_dom"/>
</dbReference>
<dbReference type="Pfam" id="PF00005">
    <property type="entry name" value="ABC_tran"/>
    <property type="match status" value="1"/>
</dbReference>
<feature type="domain" description="ABC transporter" evidence="10">
    <location>
        <begin position="53"/>
        <end position="305"/>
    </location>
</feature>
<evidence type="ECO:0000256" key="4">
    <source>
        <dbReference type="ARBA" id="ARBA00022741"/>
    </source>
</evidence>
<dbReference type="InterPro" id="IPR017871">
    <property type="entry name" value="ABC_transporter-like_CS"/>
</dbReference>
<sequence length="655" mass="71831">MCSGTNESTDNIVLQINDELPAPPPPSSSTSAPNSSHGDNKVATHRSVPLVELALENITYAPSTRSAKSKSRREILSNVSTTISPHQLSAWMGPSGSGKTSLLSVAAGLLSDPTNDLIQDSTIRVNGEKGSLPKSLVGVVWQEDLLLPNLTVRETVRFAARLKTPRYTSDEDVDLLVDETLSQLGLSGVKDSLIGVPSGGVGRGISGGERKRVSVAVELVAKPSVLLLDEPTSGLDSSTALQLMITLKELAAMGHAIAVVIHQPRTSIFDMFDNLLLLEKGRVVYEGKACEVKNYLESCPNVQKLPPETGKADWLMDLITEDENRDGGSMLPILWEQSQKELAKPPQSLDRRQFKHRLSSIAELKQEQPKFQSGFFTQLKLLTIRASKQQRGERITRVAILLTFCWIAFISLAWGRMPDDTSYIFNRASLLFFLIIAQANSVVTSSIVTFTSERKLLSRERAKKLYGVLPYFLAKTAADMVTSIALPVFNGMVVYWICNFRPSAEAFFTFILILYLTISAAQSTGLFMSVAIPTTPLALVIAPFVTLCLMILGGFYIPYEEIHPALSWASWVSMARYGFSAFIINEFDGRFIKCDATASQMLVTETGDCPLSGSLVVEYYGIKGAWTSIWANVAILVIIQVVLRCATYFILLKAK</sequence>
<dbReference type="InterPro" id="IPR050352">
    <property type="entry name" value="ABCG_transporters"/>
</dbReference>